<protein>
    <submittedName>
        <fullName evidence="2">Insulinase family protein</fullName>
    </submittedName>
</protein>
<dbReference type="GO" id="GO:0046872">
    <property type="term" value="F:metal ion binding"/>
    <property type="evidence" value="ECO:0007669"/>
    <property type="project" value="InterPro"/>
</dbReference>
<dbReference type="EMBL" id="JAGSOG010000347">
    <property type="protein sequence ID" value="MBR7838912.1"/>
    <property type="molecule type" value="Genomic_DNA"/>
</dbReference>
<evidence type="ECO:0000313" key="3">
    <source>
        <dbReference type="Proteomes" id="UP000675781"/>
    </source>
</evidence>
<dbReference type="PANTHER" id="PTHR11851:SF224">
    <property type="entry name" value="PROCESSING PROTEASE"/>
    <property type="match status" value="1"/>
</dbReference>
<feature type="domain" description="Peptidase M16 C-terminal" evidence="1">
    <location>
        <begin position="193"/>
        <end position="371"/>
    </location>
</feature>
<dbReference type="AlphaFoldDB" id="A0A941EYT4"/>
<dbReference type="SUPFAM" id="SSF63411">
    <property type="entry name" value="LuxS/MPP-like metallohydrolase"/>
    <property type="match status" value="2"/>
</dbReference>
<dbReference type="Proteomes" id="UP000675781">
    <property type="component" value="Unassembled WGS sequence"/>
</dbReference>
<gene>
    <name evidence="2" type="ORF">KDL01_36935</name>
</gene>
<dbReference type="RefSeq" id="WP_212533360.1">
    <property type="nucleotide sequence ID" value="NZ_JAGSOG010000347.1"/>
</dbReference>
<dbReference type="Pfam" id="PF05193">
    <property type="entry name" value="Peptidase_M16_C"/>
    <property type="match status" value="1"/>
</dbReference>
<keyword evidence="3" id="KW-1185">Reference proteome</keyword>
<evidence type="ECO:0000259" key="1">
    <source>
        <dbReference type="Pfam" id="PF05193"/>
    </source>
</evidence>
<dbReference type="InterPro" id="IPR050361">
    <property type="entry name" value="MPP/UQCRC_Complex"/>
</dbReference>
<sequence>MTSPELATRPAVAAQRPYVFPEVRKLSLAGGDVIAAHLPGQPMAWIGLVLGGGALAEPAAADGAQALDGLARATAGLLDEGTERFSADEFGAAVESLGGQWGVDGGWQSTKVSLDLPVALVSAGGELLAEAVRRPAFRDAEVRRFLNDLVAAKQESFARPGVRAQQALRNALYGETSRYGRLAGGTPETAAALDADAVRAFHRDWLRGPGTLLVAGDLDLIDLDVLAAVVFTDAVGPTLVTRDGEAPVGDPARLVIADRPGAVQSTLRIGHPTATRGQLAAAGIDVTALRLGSTILGGSFSSRLNQELREVKGYTYGAHGSFDLGKPQGIYSFSTEVRTDSTAAAVADTLRIINDFVEHGANAEELEQTRSYLAGATPIGLQGPGAVGQRLIEMVRHELPGDFVTTEHARMLELTLDEVNEAVRAVLRPADLVVAVEGDEAVVGAELTKVVLGEK</sequence>
<evidence type="ECO:0000313" key="2">
    <source>
        <dbReference type="EMBL" id="MBR7838912.1"/>
    </source>
</evidence>
<reference evidence="2" key="1">
    <citation type="submission" date="2021-04" db="EMBL/GenBank/DDBJ databases">
        <title>Genome based classification of Actinospica acidithermotolerans sp. nov., an actinobacterium isolated from an Indonesian hot spring.</title>
        <authorList>
            <person name="Kusuma A.B."/>
            <person name="Putra K.E."/>
            <person name="Nafisah S."/>
            <person name="Loh J."/>
            <person name="Nouioui I."/>
            <person name="Goodfellow M."/>
        </authorList>
    </citation>
    <scope>NUCLEOTIDE SEQUENCE</scope>
    <source>
        <strain evidence="2">CSCA 57</strain>
    </source>
</reference>
<accession>A0A941EYT4</accession>
<proteinExistence type="predicted"/>
<comment type="caution">
    <text evidence="2">The sequence shown here is derived from an EMBL/GenBank/DDBJ whole genome shotgun (WGS) entry which is preliminary data.</text>
</comment>
<dbReference type="PANTHER" id="PTHR11851">
    <property type="entry name" value="METALLOPROTEASE"/>
    <property type="match status" value="1"/>
</dbReference>
<dbReference type="InterPro" id="IPR011249">
    <property type="entry name" value="Metalloenz_LuxS/M16"/>
</dbReference>
<dbReference type="InterPro" id="IPR007863">
    <property type="entry name" value="Peptidase_M16_C"/>
</dbReference>
<organism evidence="2 3">
    <name type="scientific">Actinospica durhamensis</name>
    <dbReference type="NCBI Taxonomy" id="1508375"/>
    <lineage>
        <taxon>Bacteria</taxon>
        <taxon>Bacillati</taxon>
        <taxon>Actinomycetota</taxon>
        <taxon>Actinomycetes</taxon>
        <taxon>Catenulisporales</taxon>
        <taxon>Actinospicaceae</taxon>
        <taxon>Actinospica</taxon>
    </lineage>
</organism>
<name>A0A941EYT4_9ACTN</name>
<dbReference type="Gene3D" id="3.30.830.10">
    <property type="entry name" value="Metalloenzyme, LuxS/M16 peptidase-like"/>
    <property type="match status" value="2"/>
</dbReference>